<dbReference type="Proteomes" id="UP000468344">
    <property type="component" value="Unassembled WGS sequence"/>
</dbReference>
<dbReference type="SUPFAM" id="SSF53448">
    <property type="entry name" value="Nucleotide-diphospho-sugar transferases"/>
    <property type="match status" value="1"/>
</dbReference>
<dbReference type="PANTHER" id="PTHR22916:SF67">
    <property type="entry name" value="COLANIC ACID BIOSYNTHESIS GLYCOSYL TRANSFERASE WCAE-RELATED"/>
    <property type="match status" value="1"/>
</dbReference>
<dbReference type="InterPro" id="IPR029044">
    <property type="entry name" value="Nucleotide-diphossugar_trans"/>
</dbReference>
<evidence type="ECO:0000259" key="1">
    <source>
        <dbReference type="Pfam" id="PF00535"/>
    </source>
</evidence>
<proteinExistence type="predicted"/>
<sequence length="288" mass="33860">MIKCKMPKVSIITVVYNGEKELENTILSVIRQTYDNLEYIIVDGGSTDNTINIIKKYANKISYWISEPDKGIYDAMNKGIDVANGEWLLFRNCGDYFSSLSDIARVFENTNYNDYDVIYGDAIVWDKYGFKKEKPEIQKFNRYGVMPVWHPSTFVRTSLHKKIKFDLKYKLAADHNFIINCKWSGIKFKYIPIILSIFNIGDGASVKGQIKSRKEHFYIYGGDANRWNLFIFNIQLLKVNMVLYLRRYIPDAVMRMRRKMQGRVIWKENYTINDMISNALSRTEIKYK</sequence>
<dbReference type="Pfam" id="PF00535">
    <property type="entry name" value="Glycos_transf_2"/>
    <property type="match status" value="1"/>
</dbReference>
<organism evidence="2 5">
    <name type="scientific">Phocaeicola vulgatus</name>
    <name type="common">Bacteroides vulgatus</name>
    <dbReference type="NCBI Taxonomy" id="821"/>
    <lineage>
        <taxon>Bacteria</taxon>
        <taxon>Pseudomonadati</taxon>
        <taxon>Bacteroidota</taxon>
        <taxon>Bacteroidia</taxon>
        <taxon>Bacteroidales</taxon>
        <taxon>Bacteroidaceae</taxon>
        <taxon>Phocaeicola</taxon>
    </lineage>
</organism>
<comment type="caution">
    <text evidence="2">The sequence shown here is derived from an EMBL/GenBank/DDBJ whole genome shotgun (WGS) entry which is preliminary data.</text>
</comment>
<dbReference type="Proteomes" id="UP000483142">
    <property type="component" value="Unassembled WGS sequence"/>
</dbReference>
<dbReference type="AlphaFoldDB" id="A0A3E4KCM4"/>
<accession>A0A3E4KCM4</accession>
<name>A0A3E4KCM4_PHOVU</name>
<evidence type="ECO:0000313" key="5">
    <source>
        <dbReference type="Proteomes" id="UP000483142"/>
    </source>
</evidence>
<evidence type="ECO:0000313" key="3">
    <source>
        <dbReference type="EMBL" id="KAB6476671.1"/>
    </source>
</evidence>
<dbReference type="PANTHER" id="PTHR22916">
    <property type="entry name" value="GLYCOSYLTRANSFERASE"/>
    <property type="match status" value="1"/>
</dbReference>
<dbReference type="InterPro" id="IPR001173">
    <property type="entry name" value="Glyco_trans_2-like"/>
</dbReference>
<dbReference type="GO" id="GO:0016758">
    <property type="term" value="F:hexosyltransferase activity"/>
    <property type="evidence" value="ECO:0007669"/>
    <property type="project" value="UniProtKB-ARBA"/>
</dbReference>
<keyword evidence="2" id="KW-0808">Transferase</keyword>
<gene>
    <name evidence="3" type="ORF">GAZ06_13050</name>
    <name evidence="2" type="ORF">GAZ09_14335</name>
</gene>
<dbReference type="Gene3D" id="3.90.550.10">
    <property type="entry name" value="Spore Coat Polysaccharide Biosynthesis Protein SpsA, Chain A"/>
    <property type="match status" value="1"/>
</dbReference>
<dbReference type="CDD" id="cd06433">
    <property type="entry name" value="GT_2_WfgS_like"/>
    <property type="match status" value="1"/>
</dbReference>
<protein>
    <submittedName>
        <fullName evidence="2">Glycosyltransferase</fullName>
    </submittedName>
</protein>
<dbReference type="EMBL" id="WDBZ01000029">
    <property type="protein sequence ID" value="KAB6451280.1"/>
    <property type="molecule type" value="Genomic_DNA"/>
</dbReference>
<reference evidence="4 5" key="1">
    <citation type="journal article" date="2019" name="Nat. Med.">
        <title>A library of human gut bacterial isolates paired with longitudinal multiomics data enables mechanistic microbiome research.</title>
        <authorList>
            <person name="Poyet M."/>
            <person name="Groussin M."/>
            <person name="Gibbons S.M."/>
            <person name="Avila-Pacheco J."/>
            <person name="Jiang X."/>
            <person name="Kearney S.M."/>
            <person name="Perrotta A.R."/>
            <person name="Berdy B."/>
            <person name="Zhao S."/>
            <person name="Lieberman T.D."/>
            <person name="Swanson P.K."/>
            <person name="Smith M."/>
            <person name="Roesemann S."/>
            <person name="Alexander J.E."/>
            <person name="Rich S.A."/>
            <person name="Livny J."/>
            <person name="Vlamakis H."/>
            <person name="Clish C."/>
            <person name="Bullock K."/>
            <person name="Deik A."/>
            <person name="Scott J."/>
            <person name="Pierce K.A."/>
            <person name="Xavier R.J."/>
            <person name="Alm E.J."/>
        </authorList>
    </citation>
    <scope>NUCLEOTIDE SEQUENCE [LARGE SCALE GENOMIC DNA]</scope>
    <source>
        <strain evidence="3 4">BIOML-A140</strain>
        <strain evidence="2 5">BIOML-A141</strain>
    </source>
</reference>
<dbReference type="EMBL" id="WDBY01000025">
    <property type="protein sequence ID" value="KAB6476671.1"/>
    <property type="molecule type" value="Genomic_DNA"/>
</dbReference>
<feature type="domain" description="Glycosyltransferase 2-like" evidence="1">
    <location>
        <begin position="10"/>
        <end position="154"/>
    </location>
</feature>
<evidence type="ECO:0000313" key="4">
    <source>
        <dbReference type="Proteomes" id="UP000468344"/>
    </source>
</evidence>
<evidence type="ECO:0000313" key="2">
    <source>
        <dbReference type="EMBL" id="KAB6451280.1"/>
    </source>
</evidence>
<dbReference type="RefSeq" id="WP_117697668.1">
    <property type="nucleotide sequence ID" value="NZ_CAXTGH010000002.1"/>
</dbReference>